<sequence length="181" mass="20330">MYQDNASMFLISNRLTERLVLRPPVLEDIDAMWSIFADPRTSQFSASGPMADRSVAEDRLNAWIVHWQERGFGYWAISERETDNHVIGFGGLLWRSLPGYPDGLHLGYRLAYDAWGKGFATELGSAALELAQELRFASVLAVTARDHVASIRVLEKLALHRIGDVDDIPGRPPSLVFKVDF</sequence>
<dbReference type="GO" id="GO:0016747">
    <property type="term" value="F:acyltransferase activity, transferring groups other than amino-acyl groups"/>
    <property type="evidence" value="ECO:0007669"/>
    <property type="project" value="InterPro"/>
</dbReference>
<dbReference type="Gene3D" id="3.40.630.30">
    <property type="match status" value="1"/>
</dbReference>
<dbReference type="OrthoDB" id="9798081at2"/>
<reference evidence="2 3" key="1">
    <citation type="submission" date="2018-12" db="EMBL/GenBank/DDBJ databases">
        <title>Dyella dinghuensis sp. nov. DHOA06 and Dyella choica sp. nov. 4M-K27, isolated from forest soil.</title>
        <authorList>
            <person name="Qiu L.-H."/>
            <person name="Gao Z.-H."/>
        </authorList>
    </citation>
    <scope>NUCLEOTIDE SEQUENCE [LARGE SCALE GENOMIC DNA]</scope>
    <source>
        <strain evidence="2 3">DHOA06</strain>
    </source>
</reference>
<accession>A0A432LQC3</accession>
<proteinExistence type="predicted"/>
<evidence type="ECO:0000313" key="3">
    <source>
        <dbReference type="Proteomes" id="UP000267077"/>
    </source>
</evidence>
<dbReference type="Pfam" id="PF13302">
    <property type="entry name" value="Acetyltransf_3"/>
    <property type="match status" value="1"/>
</dbReference>
<dbReference type="EMBL" id="RYZR01000007">
    <property type="protein sequence ID" value="RUL62187.1"/>
    <property type="molecule type" value="Genomic_DNA"/>
</dbReference>
<evidence type="ECO:0000313" key="2">
    <source>
        <dbReference type="EMBL" id="RUL62187.1"/>
    </source>
</evidence>
<dbReference type="Proteomes" id="UP000267077">
    <property type="component" value="Unassembled WGS sequence"/>
</dbReference>
<gene>
    <name evidence="2" type="ORF">EKH79_14950</name>
</gene>
<feature type="domain" description="N-acetyltransferase" evidence="1">
    <location>
        <begin position="19"/>
        <end position="181"/>
    </location>
</feature>
<comment type="caution">
    <text evidence="2">The sequence shown here is derived from an EMBL/GenBank/DDBJ whole genome shotgun (WGS) entry which is preliminary data.</text>
</comment>
<dbReference type="PROSITE" id="PS51186">
    <property type="entry name" value="GNAT"/>
    <property type="match status" value="1"/>
</dbReference>
<dbReference type="InterPro" id="IPR016181">
    <property type="entry name" value="Acyl_CoA_acyltransferase"/>
</dbReference>
<keyword evidence="2" id="KW-0808">Transferase</keyword>
<dbReference type="PANTHER" id="PTHR43792:SF1">
    <property type="entry name" value="N-ACETYLTRANSFERASE DOMAIN-CONTAINING PROTEIN"/>
    <property type="match status" value="1"/>
</dbReference>
<organism evidence="2 3">
    <name type="scientific">Dyella dinghuensis</name>
    <dbReference type="NCBI Taxonomy" id="1920169"/>
    <lineage>
        <taxon>Bacteria</taxon>
        <taxon>Pseudomonadati</taxon>
        <taxon>Pseudomonadota</taxon>
        <taxon>Gammaproteobacteria</taxon>
        <taxon>Lysobacterales</taxon>
        <taxon>Rhodanobacteraceae</taxon>
        <taxon>Dyella</taxon>
    </lineage>
</organism>
<dbReference type="SUPFAM" id="SSF55729">
    <property type="entry name" value="Acyl-CoA N-acyltransferases (Nat)"/>
    <property type="match status" value="1"/>
</dbReference>
<protein>
    <submittedName>
        <fullName evidence="2">N-acetyltransferase</fullName>
    </submittedName>
</protein>
<evidence type="ECO:0000259" key="1">
    <source>
        <dbReference type="PROSITE" id="PS51186"/>
    </source>
</evidence>
<dbReference type="InterPro" id="IPR000182">
    <property type="entry name" value="GNAT_dom"/>
</dbReference>
<dbReference type="AlphaFoldDB" id="A0A432LQC3"/>
<name>A0A432LQC3_9GAMM</name>
<dbReference type="PANTHER" id="PTHR43792">
    <property type="entry name" value="GNAT FAMILY, PUTATIVE (AFU_ORTHOLOGUE AFUA_3G00765)-RELATED-RELATED"/>
    <property type="match status" value="1"/>
</dbReference>
<keyword evidence="3" id="KW-1185">Reference proteome</keyword>
<dbReference type="InterPro" id="IPR051531">
    <property type="entry name" value="N-acetyltransferase"/>
</dbReference>